<evidence type="ECO:0000313" key="8">
    <source>
        <dbReference type="EMBL" id="OAN27161.1"/>
    </source>
</evidence>
<dbReference type="Pfam" id="PF14525">
    <property type="entry name" value="AraC_binding_2"/>
    <property type="match status" value="1"/>
</dbReference>
<evidence type="ECO:0000256" key="1">
    <source>
        <dbReference type="ARBA" id="ARBA00004496"/>
    </source>
</evidence>
<evidence type="ECO:0000256" key="5">
    <source>
        <dbReference type="ARBA" id="ARBA00023163"/>
    </source>
</evidence>
<dbReference type="PROSITE" id="PS01124">
    <property type="entry name" value="HTH_ARAC_FAMILY_2"/>
    <property type="match status" value="1"/>
</dbReference>
<evidence type="ECO:0000313" key="9">
    <source>
        <dbReference type="Proteomes" id="UP000078356"/>
    </source>
</evidence>
<dbReference type="Pfam" id="PF12833">
    <property type="entry name" value="HTH_18"/>
    <property type="match status" value="1"/>
</dbReference>
<dbReference type="GO" id="GO:0009893">
    <property type="term" value="P:positive regulation of metabolic process"/>
    <property type="evidence" value="ECO:0007669"/>
    <property type="project" value="UniProtKB-ARBA"/>
</dbReference>
<dbReference type="GO" id="GO:0005737">
    <property type="term" value="C:cytoplasm"/>
    <property type="evidence" value="ECO:0007669"/>
    <property type="project" value="UniProtKB-SubCell"/>
</dbReference>
<dbReference type="PANTHER" id="PTHR46796">
    <property type="entry name" value="HTH-TYPE TRANSCRIPTIONAL ACTIVATOR RHAS-RELATED"/>
    <property type="match status" value="1"/>
</dbReference>
<evidence type="ECO:0000256" key="4">
    <source>
        <dbReference type="ARBA" id="ARBA00023159"/>
    </source>
</evidence>
<organism evidence="8 9">
    <name type="scientific">Pseudomonas oryzihabitans</name>
    <dbReference type="NCBI Taxonomy" id="47885"/>
    <lineage>
        <taxon>Bacteria</taxon>
        <taxon>Pseudomonadati</taxon>
        <taxon>Pseudomonadota</taxon>
        <taxon>Gammaproteobacteria</taxon>
        <taxon>Pseudomonadales</taxon>
        <taxon>Pseudomonadaceae</taxon>
        <taxon>Pseudomonas</taxon>
    </lineage>
</organism>
<dbReference type="PRINTS" id="PR00032">
    <property type="entry name" value="HTHARAC"/>
</dbReference>
<dbReference type="NCBIfam" id="NF007243">
    <property type="entry name" value="PRK09685.1"/>
    <property type="match status" value="1"/>
</dbReference>
<comment type="subcellular location">
    <subcellularLocation>
        <location evidence="1">Cytoplasm</location>
    </subcellularLocation>
</comment>
<dbReference type="RefSeq" id="WP_064308544.1">
    <property type="nucleotide sequence ID" value="NZ_LWCR01000029.1"/>
</dbReference>
<keyword evidence="4" id="KW-0010">Activator</keyword>
<dbReference type="EMBL" id="LWCR01000029">
    <property type="protein sequence ID" value="OAN27161.1"/>
    <property type="molecule type" value="Genomic_DNA"/>
</dbReference>
<dbReference type="SMART" id="SM00342">
    <property type="entry name" value="HTH_ARAC"/>
    <property type="match status" value="1"/>
</dbReference>
<keyword evidence="3" id="KW-0238">DNA-binding</keyword>
<reference evidence="8 9" key="1">
    <citation type="submission" date="2016-04" db="EMBL/GenBank/DDBJ databases">
        <title>Draft Genome Sequences of Staphylococcus capitis Strain H36, S. capitis Strain H65, S. cohnii Strain H62, S. hominis Strain H69, Mycobacterium iranicum Strain H39, Plantibacter sp. Strain H53, Pseudomonas oryzihabitans Strain H72, and Microbacterium sp. Strain H83, isolated from residential settings.</title>
        <authorList>
            <person name="Lymperopoulou D."/>
            <person name="Adams R.I."/>
            <person name="Lindow S."/>
            <person name="Coil D.A."/>
            <person name="Jospin G."/>
            <person name="Eisen J.A."/>
        </authorList>
    </citation>
    <scope>NUCLEOTIDE SEQUENCE [LARGE SCALE GENOMIC DNA]</scope>
    <source>
        <strain evidence="8 9">H72</strain>
    </source>
</reference>
<accession>A0A178LB17</accession>
<dbReference type="GO" id="GO:0043565">
    <property type="term" value="F:sequence-specific DNA binding"/>
    <property type="evidence" value="ECO:0007669"/>
    <property type="project" value="InterPro"/>
</dbReference>
<comment type="function">
    <text evidence="6">Regulatory protein of the TOL plasmid xyl operons. XylS activates the xylXYZLTEGFJQKIH operon required for the degradation of toluene, m-xylene and p-xylene.</text>
</comment>
<evidence type="ECO:0000256" key="3">
    <source>
        <dbReference type="ARBA" id="ARBA00023125"/>
    </source>
</evidence>
<dbReference type="PANTHER" id="PTHR46796:SF6">
    <property type="entry name" value="ARAC SUBFAMILY"/>
    <property type="match status" value="1"/>
</dbReference>
<dbReference type="Proteomes" id="UP000078356">
    <property type="component" value="Unassembled WGS sequence"/>
</dbReference>
<dbReference type="InterPro" id="IPR018062">
    <property type="entry name" value="HTH_AraC-typ_CS"/>
</dbReference>
<gene>
    <name evidence="8" type="ORF">A4V15_21975</name>
</gene>
<dbReference type="PROSITE" id="PS00041">
    <property type="entry name" value="HTH_ARAC_FAMILY_1"/>
    <property type="match status" value="1"/>
</dbReference>
<name>A0A178LB17_9PSED</name>
<sequence length="313" mass="34536">MTQQALMQDFANWSQALRSVCGRFQSWLAPEHSLFIGEILHHDIGGFAYTTISTNAGRIACERPPGDQVDDRTCFLIVQEAGHSVLRHQGEAVELRPGDMALMCPEFDCDILPCGLIRHTSFHLDRQALGRRLAGGDPRFGKLPTAGLTTLLLRSLVSQVTHLDAQAATPEEGAALSEALHALLIPALDQRHDLPLESGEHQALTGLKRNALALIDASLGQPLLSPNWLAQELGVSVRNLYRAFEDGDSICQSIMRARLERSAADLSSPMLQRASITEIAYRWGFTDSAHFSRAFRKRFACTPKDYRRQTLAG</sequence>
<evidence type="ECO:0000259" key="7">
    <source>
        <dbReference type="PROSITE" id="PS01124"/>
    </source>
</evidence>
<protein>
    <submittedName>
        <fullName evidence="8">Transcriptional regulator</fullName>
    </submittedName>
</protein>
<keyword evidence="5" id="KW-0804">Transcription</keyword>
<feature type="domain" description="HTH araC/xylS-type" evidence="7">
    <location>
        <begin position="209"/>
        <end position="309"/>
    </location>
</feature>
<dbReference type="InterPro" id="IPR018060">
    <property type="entry name" value="HTH_AraC"/>
</dbReference>
<proteinExistence type="predicted"/>
<dbReference type="Gene3D" id="1.10.10.60">
    <property type="entry name" value="Homeodomain-like"/>
    <property type="match status" value="1"/>
</dbReference>
<dbReference type="OrthoDB" id="2547276at2"/>
<dbReference type="GO" id="GO:0003700">
    <property type="term" value="F:DNA-binding transcription factor activity"/>
    <property type="evidence" value="ECO:0007669"/>
    <property type="project" value="InterPro"/>
</dbReference>
<comment type="caution">
    <text evidence="8">The sequence shown here is derived from an EMBL/GenBank/DDBJ whole genome shotgun (WGS) entry which is preliminary data.</text>
</comment>
<dbReference type="InterPro" id="IPR009057">
    <property type="entry name" value="Homeodomain-like_sf"/>
</dbReference>
<dbReference type="AlphaFoldDB" id="A0A178LB17"/>
<dbReference type="InterPro" id="IPR035418">
    <property type="entry name" value="AraC-bd_2"/>
</dbReference>
<keyword evidence="2" id="KW-0805">Transcription regulation</keyword>
<dbReference type="InterPro" id="IPR020449">
    <property type="entry name" value="Tscrpt_reg_AraC-type_HTH"/>
</dbReference>
<dbReference type="SUPFAM" id="SSF46689">
    <property type="entry name" value="Homeodomain-like"/>
    <property type="match status" value="1"/>
</dbReference>
<evidence type="ECO:0000256" key="2">
    <source>
        <dbReference type="ARBA" id="ARBA00023015"/>
    </source>
</evidence>
<dbReference type="InterPro" id="IPR050204">
    <property type="entry name" value="AraC_XylS_family_regulators"/>
</dbReference>
<evidence type="ECO:0000256" key="6">
    <source>
        <dbReference type="ARBA" id="ARBA00037345"/>
    </source>
</evidence>